<dbReference type="InterPro" id="IPR013655">
    <property type="entry name" value="PAS_fold_3"/>
</dbReference>
<gene>
    <name evidence="5" type="ORF">CLV83_0087</name>
</gene>
<feature type="domain" description="GGDEF" evidence="4">
    <location>
        <begin position="552"/>
        <end position="682"/>
    </location>
</feature>
<dbReference type="SUPFAM" id="SSF55785">
    <property type="entry name" value="PYP-like sensor domain (PAS domain)"/>
    <property type="match status" value="1"/>
</dbReference>
<dbReference type="Proteomes" id="UP000294546">
    <property type="component" value="Unassembled WGS sequence"/>
</dbReference>
<dbReference type="GO" id="GO:0071111">
    <property type="term" value="F:cyclic-guanylate-specific phosphodiesterase activity"/>
    <property type="evidence" value="ECO:0007669"/>
    <property type="project" value="InterPro"/>
</dbReference>
<dbReference type="SMART" id="SM00267">
    <property type="entry name" value="GGDEF"/>
    <property type="match status" value="1"/>
</dbReference>
<dbReference type="PROSITE" id="PS50112">
    <property type="entry name" value="PAS"/>
    <property type="match status" value="1"/>
</dbReference>
<dbReference type="Gene3D" id="3.20.20.450">
    <property type="entry name" value="EAL domain"/>
    <property type="match status" value="1"/>
</dbReference>
<dbReference type="NCBIfam" id="TIGR00254">
    <property type="entry name" value="GGDEF"/>
    <property type="match status" value="1"/>
</dbReference>
<feature type="domain" description="PAS" evidence="1">
    <location>
        <begin position="405"/>
        <end position="474"/>
    </location>
</feature>
<reference evidence="5 6" key="1">
    <citation type="submission" date="2019-03" db="EMBL/GenBank/DDBJ databases">
        <title>Genomic Encyclopedia of Archaeal and Bacterial Type Strains, Phase II (KMG-II): from individual species to whole genera.</title>
        <authorList>
            <person name="Goeker M."/>
        </authorList>
    </citation>
    <scope>NUCLEOTIDE SEQUENCE [LARGE SCALE GENOMIC DNA]</scope>
    <source>
        <strain evidence="5 6">DSM 27697</strain>
    </source>
</reference>
<dbReference type="InterPro" id="IPR035919">
    <property type="entry name" value="EAL_sf"/>
</dbReference>
<dbReference type="NCBIfam" id="TIGR00229">
    <property type="entry name" value="sensory_box"/>
    <property type="match status" value="1"/>
</dbReference>
<dbReference type="InterPro" id="IPR001610">
    <property type="entry name" value="PAC"/>
</dbReference>
<dbReference type="PANTHER" id="PTHR33121:SF79">
    <property type="entry name" value="CYCLIC DI-GMP PHOSPHODIESTERASE PDED-RELATED"/>
    <property type="match status" value="1"/>
</dbReference>
<dbReference type="SUPFAM" id="SSF141868">
    <property type="entry name" value="EAL domain-like"/>
    <property type="match status" value="1"/>
</dbReference>
<organism evidence="5 6">
    <name type="scientific">Marinobacterium mangrovicola</name>
    <dbReference type="NCBI Taxonomy" id="1476959"/>
    <lineage>
        <taxon>Bacteria</taxon>
        <taxon>Pseudomonadati</taxon>
        <taxon>Pseudomonadota</taxon>
        <taxon>Gammaproteobacteria</taxon>
        <taxon>Oceanospirillales</taxon>
        <taxon>Oceanospirillaceae</taxon>
        <taxon>Marinobacterium</taxon>
    </lineage>
</organism>
<accession>A0A4V2PGE1</accession>
<dbReference type="AlphaFoldDB" id="A0A4V2PGE1"/>
<dbReference type="OrthoDB" id="8416215at2"/>
<dbReference type="CDD" id="cd01948">
    <property type="entry name" value="EAL"/>
    <property type="match status" value="1"/>
</dbReference>
<dbReference type="PROSITE" id="PS50887">
    <property type="entry name" value="GGDEF"/>
    <property type="match status" value="1"/>
</dbReference>
<dbReference type="SMART" id="SM01204">
    <property type="entry name" value="FIST_C"/>
    <property type="match status" value="1"/>
</dbReference>
<keyword evidence="6" id="KW-1185">Reference proteome</keyword>
<dbReference type="InterPro" id="IPR029787">
    <property type="entry name" value="Nucleotide_cyclase"/>
</dbReference>
<dbReference type="PANTHER" id="PTHR33121">
    <property type="entry name" value="CYCLIC DI-GMP PHOSPHODIESTERASE PDEF"/>
    <property type="match status" value="1"/>
</dbReference>
<dbReference type="Pfam" id="PF08447">
    <property type="entry name" value="PAS_3"/>
    <property type="match status" value="1"/>
</dbReference>
<dbReference type="SUPFAM" id="SSF55073">
    <property type="entry name" value="Nucleotide cyclase"/>
    <property type="match status" value="1"/>
</dbReference>
<dbReference type="PROSITE" id="PS50113">
    <property type="entry name" value="PAC"/>
    <property type="match status" value="1"/>
</dbReference>
<dbReference type="SMART" id="SM00897">
    <property type="entry name" value="FIST"/>
    <property type="match status" value="1"/>
</dbReference>
<dbReference type="SMART" id="SM00052">
    <property type="entry name" value="EAL"/>
    <property type="match status" value="1"/>
</dbReference>
<evidence type="ECO:0000259" key="2">
    <source>
        <dbReference type="PROSITE" id="PS50113"/>
    </source>
</evidence>
<dbReference type="SMART" id="SM00086">
    <property type="entry name" value="PAC"/>
    <property type="match status" value="1"/>
</dbReference>
<dbReference type="InterPro" id="IPR001633">
    <property type="entry name" value="EAL_dom"/>
</dbReference>
<feature type="domain" description="EAL" evidence="3">
    <location>
        <begin position="690"/>
        <end position="926"/>
    </location>
</feature>
<dbReference type="InterPro" id="IPR043128">
    <property type="entry name" value="Rev_trsase/Diguanyl_cyclase"/>
</dbReference>
<dbReference type="InterPro" id="IPR050706">
    <property type="entry name" value="Cyclic-di-GMP_PDE-like"/>
</dbReference>
<dbReference type="Gene3D" id="3.30.70.270">
    <property type="match status" value="1"/>
</dbReference>
<evidence type="ECO:0000313" key="5">
    <source>
        <dbReference type="EMBL" id="TCK16536.1"/>
    </source>
</evidence>
<evidence type="ECO:0000259" key="3">
    <source>
        <dbReference type="PROSITE" id="PS50883"/>
    </source>
</evidence>
<name>A0A4V2PGE1_9GAMM</name>
<dbReference type="EMBL" id="SMFU01000001">
    <property type="protein sequence ID" value="TCK16536.1"/>
    <property type="molecule type" value="Genomic_DNA"/>
</dbReference>
<dbReference type="PROSITE" id="PS50883">
    <property type="entry name" value="EAL"/>
    <property type="match status" value="1"/>
</dbReference>
<dbReference type="InterPro" id="IPR000700">
    <property type="entry name" value="PAS-assoc_C"/>
</dbReference>
<dbReference type="InterPro" id="IPR000160">
    <property type="entry name" value="GGDEF_dom"/>
</dbReference>
<sequence length="926" mass="103167">MILLNHIYTDIRSLTAYVEQHKLYECCGLIQLFFSTMQRERLQPVLSLLRKLDGFKVIGSSSAGAISDGDIQDDVLLISFSSFERTRVDVRYLPDITQEQGRLLGEELNDSDAKLIIAFGNAINDSPEPFLRGIGEAAAALPITGGNAADNQQYEETLVVCDNRIYDRGMVIAILRGNSLRVTPRQLLNWTPIGVEMEVTYSVGNKVYALDGRPVLDTYRHYLGEEVAASLPGSVTVFPLITRENGINIARTPVRLDDDGGLVFAGEFNFSCPVRFGVALVDQILQSAHNTLRELSCDVPLEALYIYSCHSRRLMSEANSCAETAILSHAGPSAGFVTQGEYFHAPGINRLQNSTTTLVALSESDEVGVNASPLEEPPAQEVSTLRSLSHLANATANALRLSIEQLEQYKSALDQTAIVSKTDKSGRITYINNLFEEISGYSADEVLGQTHAVLRHPDMPDSLFQDLWRTISSKKIWNGVIKNRKKNGESYYVQSTLVPILDDAGEIAEYISIRNDITQVMQNEALIAQQRTDKLTGLPSRAKLLEDIENDQPEQLALTDLRNFKSINDYYGIGNGDRVIAEIAQRFMQMLAPQKVRCYRLYGASFAFLPAPKMSLEAFEALLLEARRAIQTTGFSANGEEIDIEFSLGMARGSSHLLALAETAIQKAKQEKNSDQILTLSDQEQEHLNRLYWINEVKDALEDDRITAYFQPIVSSTDSSDIRYEALLRMLDRQGAPISPFHFLDTIKQTRHYPAITRRMLDIVLSTARRHQHRISVNLSAEDIENDGTRQYIIERLAENDGPPIALEITESESLSDFAEVRDFIRQVRRYDTRIAIDDFGSGYSNFSYLVELQPDFIKIDGSIISGILEDEKNMVVTQSIIDLAHKTGAKVVAEFVSSDELANCLRGLGVDYLQGFALGKPAPMD</sequence>
<proteinExistence type="predicted"/>
<evidence type="ECO:0000259" key="4">
    <source>
        <dbReference type="PROSITE" id="PS50887"/>
    </source>
</evidence>
<dbReference type="CDD" id="cd01949">
    <property type="entry name" value="GGDEF"/>
    <property type="match status" value="1"/>
</dbReference>
<dbReference type="RefSeq" id="WP_132285924.1">
    <property type="nucleotide sequence ID" value="NZ_SMFU01000001.1"/>
</dbReference>
<dbReference type="Pfam" id="PF10442">
    <property type="entry name" value="FIST_C"/>
    <property type="match status" value="1"/>
</dbReference>
<comment type="caution">
    <text evidence="5">The sequence shown here is derived from an EMBL/GenBank/DDBJ whole genome shotgun (WGS) entry which is preliminary data.</text>
</comment>
<dbReference type="InterPro" id="IPR013702">
    <property type="entry name" value="FIST_domain_N"/>
</dbReference>
<evidence type="ECO:0000313" key="6">
    <source>
        <dbReference type="Proteomes" id="UP000294546"/>
    </source>
</evidence>
<dbReference type="Pfam" id="PF00990">
    <property type="entry name" value="GGDEF"/>
    <property type="match status" value="1"/>
</dbReference>
<dbReference type="SMART" id="SM00091">
    <property type="entry name" value="PAS"/>
    <property type="match status" value="1"/>
</dbReference>
<feature type="domain" description="PAC" evidence="2">
    <location>
        <begin position="474"/>
        <end position="529"/>
    </location>
</feature>
<dbReference type="Gene3D" id="3.30.450.20">
    <property type="entry name" value="PAS domain"/>
    <property type="match status" value="1"/>
</dbReference>
<evidence type="ECO:0000259" key="1">
    <source>
        <dbReference type="PROSITE" id="PS50112"/>
    </source>
</evidence>
<dbReference type="Pfam" id="PF08495">
    <property type="entry name" value="FIST"/>
    <property type="match status" value="1"/>
</dbReference>
<protein>
    <submittedName>
        <fullName evidence="5">PAS domain S-box-containing protein/diguanylate cyclase (GGDEF)-like protein</fullName>
    </submittedName>
</protein>
<dbReference type="Pfam" id="PF00563">
    <property type="entry name" value="EAL"/>
    <property type="match status" value="1"/>
</dbReference>
<dbReference type="CDD" id="cd00130">
    <property type="entry name" value="PAS"/>
    <property type="match status" value="1"/>
</dbReference>
<dbReference type="InterPro" id="IPR019494">
    <property type="entry name" value="FIST_C"/>
</dbReference>
<dbReference type="InterPro" id="IPR035965">
    <property type="entry name" value="PAS-like_dom_sf"/>
</dbReference>
<dbReference type="InterPro" id="IPR000014">
    <property type="entry name" value="PAS"/>
</dbReference>